<dbReference type="RefSeq" id="WP_376919833.1">
    <property type="nucleotide sequence ID" value="NZ_JBHRSW010000014.1"/>
</dbReference>
<comment type="caution">
    <text evidence="5">The sequence shown here is derived from an EMBL/GenBank/DDBJ whole genome shotgun (WGS) entry which is preliminary data.</text>
</comment>
<proteinExistence type="predicted"/>
<dbReference type="InterPro" id="IPR001789">
    <property type="entry name" value="Sig_transdc_resp-reg_receiver"/>
</dbReference>
<evidence type="ECO:0000259" key="4">
    <source>
        <dbReference type="PROSITE" id="PS50887"/>
    </source>
</evidence>
<dbReference type="Gene3D" id="3.40.50.2300">
    <property type="match status" value="1"/>
</dbReference>
<dbReference type="Pfam" id="PF00990">
    <property type="entry name" value="GGDEF"/>
    <property type="match status" value="1"/>
</dbReference>
<protein>
    <submittedName>
        <fullName evidence="5">EAL domain-containing protein</fullName>
    </submittedName>
</protein>
<gene>
    <name evidence="5" type="ORF">ACFOHL_08695</name>
</gene>
<name>A0ABV7FN08_9ALTE</name>
<dbReference type="InterPro" id="IPR052155">
    <property type="entry name" value="Biofilm_reg_signaling"/>
</dbReference>
<dbReference type="PROSITE" id="PS50110">
    <property type="entry name" value="RESPONSE_REGULATORY"/>
    <property type="match status" value="1"/>
</dbReference>
<organism evidence="5 6">
    <name type="scientific">Agaribacter flavus</name>
    <dbReference type="NCBI Taxonomy" id="1902781"/>
    <lineage>
        <taxon>Bacteria</taxon>
        <taxon>Pseudomonadati</taxon>
        <taxon>Pseudomonadota</taxon>
        <taxon>Gammaproteobacteria</taxon>
        <taxon>Alteromonadales</taxon>
        <taxon>Alteromonadaceae</taxon>
        <taxon>Agaribacter</taxon>
    </lineage>
</organism>
<dbReference type="InterPro" id="IPR000160">
    <property type="entry name" value="GGDEF_dom"/>
</dbReference>
<dbReference type="Gene3D" id="3.20.20.450">
    <property type="entry name" value="EAL domain"/>
    <property type="match status" value="1"/>
</dbReference>
<dbReference type="SMART" id="SM00052">
    <property type="entry name" value="EAL"/>
    <property type="match status" value="1"/>
</dbReference>
<evidence type="ECO:0000259" key="2">
    <source>
        <dbReference type="PROSITE" id="PS50110"/>
    </source>
</evidence>
<sequence>MSKAAASKKLILVCDDDKTHILLMSQTLKAEGYQVVEACDGEQALALYNEFSPDIVLLDVNMPKIDGYTVCQKIRHTQRGRDLPILMITGSDDHTSIEQAYTAGATDFLPKPIKWPLIKHRIKYMLRSFDIQKSLKDSQEELRYLAYFDPLTELPNRQYIKKQIQTFIGIAKRAEHKLAVMFIDIDSFKRINETLGFSYGDAVLKEVSNRLNTHFREGDIITRGSLVENELQVARLGGDEFTLLLNDCGEDASIVEIAKRINATLSEPITIDQYSLVVTASIGIAIYPFDGEDAETLLKNADAAMYNAKSSGKNGFKLHSHDLTDRCLNRLKLEEYMRESLEVDNFELFYQVKVDASTGTTKSAEALLRLHHEEFGLISPGEFIPVAEDTGLIVDLGYWVIRQACKQIVKWQNEFNIPVSISVNVSGKQVSQANFVKRLKHILLETNVDPSLLEIELTESIVMGNAEENIVRLNEIKSLGVKLSIDDFGTGYSSLNYLKRFPIDNLKIDRSFITDISSKEEDKAIVSAISALADALSLNIVVEGVETKEQLMSVREICKDSPTLIQGFYFARPEPADKCKTSFIKGFQI</sequence>
<feature type="domain" description="GGDEF" evidence="4">
    <location>
        <begin position="176"/>
        <end position="321"/>
    </location>
</feature>
<dbReference type="PANTHER" id="PTHR44757">
    <property type="entry name" value="DIGUANYLATE CYCLASE DGCP"/>
    <property type="match status" value="1"/>
</dbReference>
<dbReference type="PROSITE" id="PS50887">
    <property type="entry name" value="GGDEF"/>
    <property type="match status" value="1"/>
</dbReference>
<evidence type="ECO:0000313" key="5">
    <source>
        <dbReference type="EMBL" id="MFC3121698.1"/>
    </source>
</evidence>
<dbReference type="CDD" id="cd01948">
    <property type="entry name" value="EAL"/>
    <property type="match status" value="1"/>
</dbReference>
<evidence type="ECO:0000259" key="3">
    <source>
        <dbReference type="PROSITE" id="PS50883"/>
    </source>
</evidence>
<accession>A0ABV7FN08</accession>
<dbReference type="InterPro" id="IPR001633">
    <property type="entry name" value="EAL_dom"/>
</dbReference>
<dbReference type="NCBIfam" id="TIGR00254">
    <property type="entry name" value="GGDEF"/>
    <property type="match status" value="1"/>
</dbReference>
<dbReference type="Proteomes" id="UP001595478">
    <property type="component" value="Unassembled WGS sequence"/>
</dbReference>
<dbReference type="PANTHER" id="PTHR44757:SF2">
    <property type="entry name" value="BIOFILM ARCHITECTURE MAINTENANCE PROTEIN MBAA"/>
    <property type="match status" value="1"/>
</dbReference>
<dbReference type="InterPro" id="IPR035919">
    <property type="entry name" value="EAL_sf"/>
</dbReference>
<dbReference type="SUPFAM" id="SSF52172">
    <property type="entry name" value="CheY-like"/>
    <property type="match status" value="1"/>
</dbReference>
<dbReference type="SMART" id="SM00448">
    <property type="entry name" value="REC"/>
    <property type="match status" value="1"/>
</dbReference>
<dbReference type="Pfam" id="PF00563">
    <property type="entry name" value="EAL"/>
    <property type="match status" value="1"/>
</dbReference>
<dbReference type="InterPro" id="IPR043128">
    <property type="entry name" value="Rev_trsase/Diguanyl_cyclase"/>
</dbReference>
<dbReference type="SUPFAM" id="SSF141868">
    <property type="entry name" value="EAL domain-like"/>
    <property type="match status" value="1"/>
</dbReference>
<dbReference type="EMBL" id="JBHRSW010000014">
    <property type="protein sequence ID" value="MFC3121698.1"/>
    <property type="molecule type" value="Genomic_DNA"/>
</dbReference>
<keyword evidence="6" id="KW-1185">Reference proteome</keyword>
<evidence type="ECO:0000256" key="1">
    <source>
        <dbReference type="PROSITE-ProRule" id="PRU00169"/>
    </source>
</evidence>
<feature type="domain" description="EAL" evidence="3">
    <location>
        <begin position="330"/>
        <end position="587"/>
    </location>
</feature>
<feature type="domain" description="Response regulatory" evidence="2">
    <location>
        <begin position="10"/>
        <end position="126"/>
    </location>
</feature>
<dbReference type="Pfam" id="PF00072">
    <property type="entry name" value="Response_reg"/>
    <property type="match status" value="1"/>
</dbReference>
<keyword evidence="1" id="KW-0597">Phosphoprotein</keyword>
<dbReference type="CDD" id="cd01949">
    <property type="entry name" value="GGDEF"/>
    <property type="match status" value="1"/>
</dbReference>
<dbReference type="InterPro" id="IPR011006">
    <property type="entry name" value="CheY-like_superfamily"/>
</dbReference>
<feature type="modified residue" description="4-aspartylphosphate" evidence="1">
    <location>
        <position position="59"/>
    </location>
</feature>
<dbReference type="SMART" id="SM00267">
    <property type="entry name" value="GGDEF"/>
    <property type="match status" value="1"/>
</dbReference>
<reference evidence="6" key="1">
    <citation type="journal article" date="2019" name="Int. J. Syst. Evol. Microbiol.">
        <title>The Global Catalogue of Microorganisms (GCM) 10K type strain sequencing project: providing services to taxonomists for standard genome sequencing and annotation.</title>
        <authorList>
            <consortium name="The Broad Institute Genomics Platform"/>
            <consortium name="The Broad Institute Genome Sequencing Center for Infectious Disease"/>
            <person name="Wu L."/>
            <person name="Ma J."/>
        </authorList>
    </citation>
    <scope>NUCLEOTIDE SEQUENCE [LARGE SCALE GENOMIC DNA]</scope>
    <source>
        <strain evidence="6">KCTC 52473</strain>
    </source>
</reference>
<evidence type="ECO:0000313" key="6">
    <source>
        <dbReference type="Proteomes" id="UP001595478"/>
    </source>
</evidence>
<dbReference type="PROSITE" id="PS50883">
    <property type="entry name" value="EAL"/>
    <property type="match status" value="1"/>
</dbReference>
<dbReference type="Gene3D" id="3.30.70.270">
    <property type="match status" value="1"/>
</dbReference>
<dbReference type="SUPFAM" id="SSF55073">
    <property type="entry name" value="Nucleotide cyclase"/>
    <property type="match status" value="1"/>
</dbReference>
<dbReference type="InterPro" id="IPR029787">
    <property type="entry name" value="Nucleotide_cyclase"/>
</dbReference>